<dbReference type="GO" id="GO:0006508">
    <property type="term" value="P:proteolysis"/>
    <property type="evidence" value="ECO:0007669"/>
    <property type="project" value="UniProtKB-KW"/>
</dbReference>
<keyword evidence="5 11" id="KW-0812">Transmembrane</keyword>
<dbReference type="CDD" id="cd23081">
    <property type="entry name" value="cpPDZ_EcRseP-like"/>
    <property type="match status" value="1"/>
</dbReference>
<keyword evidence="10 11" id="KW-0472">Membrane</keyword>
<feature type="transmembrane region" description="Helical" evidence="11">
    <location>
        <begin position="429"/>
        <end position="446"/>
    </location>
</feature>
<comment type="cofactor">
    <cofactor evidence="1">
        <name>Zn(2+)</name>
        <dbReference type="ChEBI" id="CHEBI:29105"/>
    </cofactor>
</comment>
<dbReference type="RefSeq" id="WP_169277247.1">
    <property type="nucleotide sequence ID" value="NZ_JABBCP010000002.1"/>
</dbReference>
<keyword evidence="9" id="KW-0482">Metalloprotease</keyword>
<dbReference type="GO" id="GO:0004222">
    <property type="term" value="F:metalloendopeptidase activity"/>
    <property type="evidence" value="ECO:0007669"/>
    <property type="project" value="InterPro"/>
</dbReference>
<feature type="transmembrane region" description="Helical" evidence="11">
    <location>
        <begin position="60"/>
        <end position="77"/>
    </location>
</feature>
<dbReference type="Gene3D" id="2.30.42.10">
    <property type="match status" value="1"/>
</dbReference>
<evidence type="ECO:0000256" key="9">
    <source>
        <dbReference type="ARBA" id="ARBA00023049"/>
    </source>
</evidence>
<dbReference type="SUPFAM" id="SSF50156">
    <property type="entry name" value="PDZ domain-like"/>
    <property type="match status" value="1"/>
</dbReference>
<evidence type="ECO:0000256" key="10">
    <source>
        <dbReference type="ARBA" id="ARBA00023136"/>
    </source>
</evidence>
<evidence type="ECO:0000256" key="1">
    <source>
        <dbReference type="ARBA" id="ARBA00001947"/>
    </source>
</evidence>
<dbReference type="SMART" id="SM00228">
    <property type="entry name" value="PDZ"/>
    <property type="match status" value="1"/>
</dbReference>
<dbReference type="CDD" id="cd05709">
    <property type="entry name" value="S2P-M50"/>
    <property type="match status" value="1"/>
</dbReference>
<dbReference type="AlphaFoldDB" id="A0A7X9YIV4"/>
<proteinExistence type="inferred from homology"/>
<protein>
    <submittedName>
        <fullName evidence="13">Site-2 protease family protein</fullName>
    </submittedName>
</protein>
<keyword evidence="14" id="KW-1185">Reference proteome</keyword>
<keyword evidence="7" id="KW-0862">Zinc</keyword>
<dbReference type="InterPro" id="IPR008915">
    <property type="entry name" value="Peptidase_M50"/>
</dbReference>
<accession>A0A7X9YIV4</accession>
<dbReference type="PROSITE" id="PS50106">
    <property type="entry name" value="PDZ"/>
    <property type="match status" value="1"/>
</dbReference>
<evidence type="ECO:0000313" key="14">
    <source>
        <dbReference type="Proteomes" id="UP000546970"/>
    </source>
</evidence>
<keyword evidence="4 13" id="KW-0645">Protease</keyword>
<name>A0A7X9YIV4_9ACTN</name>
<dbReference type="InterPro" id="IPR001478">
    <property type="entry name" value="PDZ"/>
</dbReference>
<dbReference type="InterPro" id="IPR036034">
    <property type="entry name" value="PDZ_sf"/>
</dbReference>
<dbReference type="GO" id="GO:0016020">
    <property type="term" value="C:membrane"/>
    <property type="evidence" value="ECO:0007669"/>
    <property type="project" value="UniProtKB-SubCell"/>
</dbReference>
<dbReference type="InterPro" id="IPR004387">
    <property type="entry name" value="Pept_M50_Zn"/>
</dbReference>
<feature type="transmembrane region" description="Helical" evidence="11">
    <location>
        <begin position="374"/>
        <end position="399"/>
    </location>
</feature>
<feature type="domain" description="PDZ" evidence="12">
    <location>
        <begin position="220"/>
        <end position="270"/>
    </location>
</feature>
<dbReference type="InterPro" id="IPR041489">
    <property type="entry name" value="PDZ_6"/>
</dbReference>
<feature type="transmembrane region" description="Helical" evidence="11">
    <location>
        <begin position="6"/>
        <end position="24"/>
    </location>
</feature>
<evidence type="ECO:0000256" key="8">
    <source>
        <dbReference type="ARBA" id="ARBA00022989"/>
    </source>
</evidence>
<sequence>MSNLPSFIAPIFWGLLLLSVLVFIHEGGHFLAARACGVRVSEFFLGLPCRFRLAHRSRRCGTLFGITPLLLGGYAAICGMEHDDSPYAPSVLSEINRCGKASIQEIAEALDIDSDEALNACIMLMSWGSIAPVYAEGDGRSRAYYPETYATVSRDRMGNTVLDGRAFDKDHATTEGEPWSGDIDGQELFKQEKSRTYDGVSFPRRAFILLAGILVNIIAGMLLLMSVYSLIGFTVPQDVNRIGEVIESSPAAEAGIVAGDRIVQIDSVNVDTWTDLVTCLQEHEQNDSKSPVSIVYEHKGERRVADVTLDDGKLGIYAATEHIKFNIIDSARLSLAYVAQTAAGVAQLLIPTKTMQVLDQSTSIVGISIMSAQAAAAGLATFLTFSGLISLSLGLMNLLPIPPLDGGKLVIEIVQRIRRKEVSVRVQTIVSYGGIAVFALLFIYMLRADILRFF</sequence>
<comment type="similarity">
    <text evidence="3">Belongs to the peptidase M50B family.</text>
</comment>
<evidence type="ECO:0000313" key="13">
    <source>
        <dbReference type="EMBL" id="NMF55610.1"/>
    </source>
</evidence>
<evidence type="ECO:0000256" key="2">
    <source>
        <dbReference type="ARBA" id="ARBA00004141"/>
    </source>
</evidence>
<evidence type="ECO:0000256" key="3">
    <source>
        <dbReference type="ARBA" id="ARBA00007931"/>
    </source>
</evidence>
<keyword evidence="8 11" id="KW-1133">Transmembrane helix</keyword>
<gene>
    <name evidence="13" type="ORF">HF320_04600</name>
</gene>
<evidence type="ECO:0000256" key="4">
    <source>
        <dbReference type="ARBA" id="ARBA00022670"/>
    </source>
</evidence>
<dbReference type="Pfam" id="PF02163">
    <property type="entry name" value="Peptidase_M50"/>
    <property type="match status" value="1"/>
</dbReference>
<evidence type="ECO:0000256" key="5">
    <source>
        <dbReference type="ARBA" id="ARBA00022692"/>
    </source>
</evidence>
<keyword evidence="6" id="KW-0378">Hydrolase</keyword>
<comment type="caution">
    <text evidence="13">The sequence shown here is derived from an EMBL/GenBank/DDBJ whole genome shotgun (WGS) entry which is preliminary data.</text>
</comment>
<reference evidence="13 14" key="1">
    <citation type="submission" date="2020-04" db="EMBL/GenBank/DDBJ databases">
        <title>Collinsella sp. KGMB02528 nov., an anaerobic actinobacterium isolated from human feces.</title>
        <authorList>
            <person name="Han K.-I."/>
            <person name="Eom M.K."/>
            <person name="Kim J.-S."/>
            <person name="Lee K.C."/>
            <person name="Suh M.K."/>
            <person name="Park S.-H."/>
            <person name="Lee J.H."/>
            <person name="Kang S.W."/>
            <person name="Park J.-E."/>
            <person name="Oh B.S."/>
            <person name="Yu S.Y."/>
            <person name="Choi S.-H."/>
            <person name="Lee D.H."/>
            <person name="Yoon H."/>
            <person name="Kim B.-Y."/>
            <person name="Lee J.H."/>
            <person name="Lee J.-S."/>
        </authorList>
    </citation>
    <scope>NUCLEOTIDE SEQUENCE [LARGE SCALE GENOMIC DNA]</scope>
    <source>
        <strain evidence="13 14">KGMB02528</strain>
    </source>
</reference>
<evidence type="ECO:0000256" key="11">
    <source>
        <dbReference type="SAM" id="Phobius"/>
    </source>
</evidence>
<dbReference type="EMBL" id="JABBCP010000002">
    <property type="protein sequence ID" value="NMF55610.1"/>
    <property type="molecule type" value="Genomic_DNA"/>
</dbReference>
<evidence type="ECO:0000256" key="6">
    <source>
        <dbReference type="ARBA" id="ARBA00022801"/>
    </source>
</evidence>
<organism evidence="13 14">
    <name type="scientific">Collinsella acetigenes</name>
    <dbReference type="NCBI Taxonomy" id="2713419"/>
    <lineage>
        <taxon>Bacteria</taxon>
        <taxon>Bacillati</taxon>
        <taxon>Actinomycetota</taxon>
        <taxon>Coriobacteriia</taxon>
        <taxon>Coriobacteriales</taxon>
        <taxon>Coriobacteriaceae</taxon>
        <taxon>Collinsella</taxon>
    </lineage>
</organism>
<dbReference type="Pfam" id="PF17820">
    <property type="entry name" value="PDZ_6"/>
    <property type="match status" value="1"/>
</dbReference>
<feature type="transmembrane region" description="Helical" evidence="11">
    <location>
        <begin position="206"/>
        <end position="231"/>
    </location>
</feature>
<dbReference type="Proteomes" id="UP000546970">
    <property type="component" value="Unassembled WGS sequence"/>
</dbReference>
<dbReference type="PANTHER" id="PTHR42837">
    <property type="entry name" value="REGULATOR OF SIGMA-E PROTEASE RSEP"/>
    <property type="match status" value="1"/>
</dbReference>
<evidence type="ECO:0000256" key="7">
    <source>
        <dbReference type="ARBA" id="ARBA00022833"/>
    </source>
</evidence>
<evidence type="ECO:0000259" key="12">
    <source>
        <dbReference type="PROSITE" id="PS50106"/>
    </source>
</evidence>
<dbReference type="PANTHER" id="PTHR42837:SF2">
    <property type="entry name" value="MEMBRANE METALLOPROTEASE ARASP2, CHLOROPLASTIC-RELATED"/>
    <property type="match status" value="1"/>
</dbReference>
<comment type="subcellular location">
    <subcellularLocation>
        <location evidence="2">Membrane</location>
        <topology evidence="2">Multi-pass membrane protein</topology>
    </subcellularLocation>
</comment>